<feature type="transmembrane region" description="Helical" evidence="1">
    <location>
        <begin position="100"/>
        <end position="122"/>
    </location>
</feature>
<accession>A0A9X4ADI2</accession>
<evidence type="ECO:0000313" key="3">
    <source>
        <dbReference type="Proteomes" id="UP001145069"/>
    </source>
</evidence>
<dbReference type="EMBL" id="JAMQKC010000001">
    <property type="protein sequence ID" value="MDC3415391.1"/>
    <property type="molecule type" value="Genomic_DNA"/>
</dbReference>
<sequence>MSGLLFYWTGWMFWVIATFLMDKSVLRTFLGCSVLITIISSNQWLVYSDDLKINLSIISLTFCSLLFLAKEKGWLLSTIRALCVLFGYVGILFWEQVSPVWMFLPREIIIPVIGILVVMILTKNYIERGIIWCMGISTGEILHGLILRSYGFSPEIGELAFLDLVFIGFGLLVVIRGIVELRLRMDMFLQLVEKQKKRWTHE</sequence>
<feature type="transmembrane region" description="Helical" evidence="1">
    <location>
        <begin position="28"/>
        <end position="47"/>
    </location>
</feature>
<reference evidence="2" key="1">
    <citation type="submission" date="2022-06" db="EMBL/GenBank/DDBJ databases">
        <title>Aquibacillus sp. a new bacterium isolated from soil saline samples.</title>
        <authorList>
            <person name="Galisteo C."/>
            <person name="De La Haba R."/>
            <person name="Sanchez-Porro C."/>
            <person name="Ventosa A."/>
        </authorList>
    </citation>
    <scope>NUCLEOTIDE SEQUENCE</scope>
    <source>
        <strain evidence="2">3ASR75-54</strain>
    </source>
</reference>
<dbReference type="RefSeq" id="WP_272444358.1">
    <property type="nucleotide sequence ID" value="NZ_JAMQKC010000001.1"/>
</dbReference>
<keyword evidence="3" id="KW-1185">Reference proteome</keyword>
<feature type="transmembrane region" description="Helical" evidence="1">
    <location>
        <begin position="74"/>
        <end position="94"/>
    </location>
</feature>
<feature type="transmembrane region" description="Helical" evidence="1">
    <location>
        <begin position="6"/>
        <end position="21"/>
    </location>
</feature>
<feature type="transmembrane region" description="Helical" evidence="1">
    <location>
        <begin position="159"/>
        <end position="179"/>
    </location>
</feature>
<evidence type="ECO:0000313" key="2">
    <source>
        <dbReference type="EMBL" id="MDC3415391.1"/>
    </source>
</evidence>
<gene>
    <name evidence="2" type="ORF">NC799_00485</name>
</gene>
<dbReference type="Pfam" id="PF24124">
    <property type="entry name" value="YphA"/>
    <property type="match status" value="1"/>
</dbReference>
<dbReference type="AlphaFoldDB" id="A0A9X4ADI2"/>
<organism evidence="2 3">
    <name type="scientific">Aquibacillus salsiterrae</name>
    <dbReference type="NCBI Taxonomy" id="2950439"/>
    <lineage>
        <taxon>Bacteria</taxon>
        <taxon>Bacillati</taxon>
        <taxon>Bacillota</taxon>
        <taxon>Bacilli</taxon>
        <taxon>Bacillales</taxon>
        <taxon>Bacillaceae</taxon>
        <taxon>Aquibacillus</taxon>
    </lineage>
</organism>
<keyword evidence="1" id="KW-1133">Transmembrane helix</keyword>
<evidence type="ECO:0000256" key="1">
    <source>
        <dbReference type="SAM" id="Phobius"/>
    </source>
</evidence>
<dbReference type="Proteomes" id="UP001145069">
    <property type="component" value="Unassembled WGS sequence"/>
</dbReference>
<keyword evidence="1" id="KW-0472">Membrane</keyword>
<protein>
    <submittedName>
        <fullName evidence="2">Uncharacterized protein</fullName>
    </submittedName>
</protein>
<feature type="transmembrane region" description="Helical" evidence="1">
    <location>
        <begin position="53"/>
        <end position="69"/>
    </location>
</feature>
<proteinExistence type="predicted"/>
<keyword evidence="1" id="KW-0812">Transmembrane</keyword>
<comment type="caution">
    <text evidence="2">The sequence shown here is derived from an EMBL/GenBank/DDBJ whole genome shotgun (WGS) entry which is preliminary data.</text>
</comment>
<dbReference type="InterPro" id="IPR014617">
    <property type="entry name" value="YphA_Bacsu"/>
</dbReference>
<feature type="transmembrane region" description="Helical" evidence="1">
    <location>
        <begin position="129"/>
        <end position="147"/>
    </location>
</feature>
<name>A0A9X4ADI2_9BACI</name>